<feature type="region of interest" description="Disordered" evidence="1">
    <location>
        <begin position="318"/>
        <end position="337"/>
    </location>
</feature>
<evidence type="ECO:0000313" key="3">
    <source>
        <dbReference type="Proteomes" id="UP000238823"/>
    </source>
</evidence>
<protein>
    <recommendedName>
        <fullName evidence="4">RHS repeat-associated core domain-containing protein</fullName>
    </recommendedName>
</protein>
<evidence type="ECO:0000313" key="2">
    <source>
        <dbReference type="EMBL" id="PRQ06650.1"/>
    </source>
</evidence>
<dbReference type="Proteomes" id="UP000238823">
    <property type="component" value="Unassembled WGS sequence"/>
</dbReference>
<comment type="caution">
    <text evidence="2">The sequence shown here is derived from an EMBL/GenBank/DDBJ whole genome shotgun (WGS) entry which is preliminary data.</text>
</comment>
<feature type="compositionally biased region" description="Basic and acidic residues" evidence="1">
    <location>
        <begin position="189"/>
        <end position="213"/>
    </location>
</feature>
<dbReference type="InterPro" id="IPR022385">
    <property type="entry name" value="Rhs_assc_core"/>
</dbReference>
<feature type="compositionally biased region" description="Basic and acidic residues" evidence="1">
    <location>
        <begin position="325"/>
        <end position="337"/>
    </location>
</feature>
<evidence type="ECO:0000256" key="1">
    <source>
        <dbReference type="SAM" id="MobiDB-lite"/>
    </source>
</evidence>
<dbReference type="PANTHER" id="PTHR32305">
    <property type="match status" value="1"/>
</dbReference>
<organism evidence="2 3">
    <name type="scientific">Enhygromyxa salina</name>
    <dbReference type="NCBI Taxonomy" id="215803"/>
    <lineage>
        <taxon>Bacteria</taxon>
        <taxon>Pseudomonadati</taxon>
        <taxon>Myxococcota</taxon>
        <taxon>Polyangia</taxon>
        <taxon>Nannocystales</taxon>
        <taxon>Nannocystaceae</taxon>
        <taxon>Enhygromyxa</taxon>
    </lineage>
</organism>
<dbReference type="Gene3D" id="2.180.10.10">
    <property type="entry name" value="RHS repeat-associated core"/>
    <property type="match status" value="1"/>
</dbReference>
<feature type="compositionally biased region" description="Basic residues" evidence="1">
    <location>
        <begin position="246"/>
        <end position="258"/>
    </location>
</feature>
<dbReference type="RefSeq" id="WP_219908000.1">
    <property type="nucleotide sequence ID" value="NZ_PVNL01000069.1"/>
</dbReference>
<feature type="region of interest" description="Disordered" evidence="1">
    <location>
        <begin position="182"/>
        <end position="260"/>
    </location>
</feature>
<reference evidence="2 3" key="1">
    <citation type="submission" date="2018-03" db="EMBL/GenBank/DDBJ databases">
        <title>Draft Genome Sequences of the Obligatory Marine Myxobacteria Enhygromyxa salina SWB007.</title>
        <authorList>
            <person name="Poehlein A."/>
            <person name="Moghaddam J.A."/>
            <person name="Harms H."/>
            <person name="Alanjari M."/>
            <person name="Koenig G.M."/>
            <person name="Daniel R."/>
            <person name="Schaeberle T.F."/>
        </authorList>
    </citation>
    <scope>NUCLEOTIDE SEQUENCE [LARGE SCALE GENOMIC DNA]</scope>
    <source>
        <strain evidence="2 3">SWB007</strain>
    </source>
</reference>
<dbReference type="EMBL" id="PVNL01000069">
    <property type="protein sequence ID" value="PRQ06650.1"/>
    <property type="molecule type" value="Genomic_DNA"/>
</dbReference>
<dbReference type="InterPro" id="IPR050708">
    <property type="entry name" value="T6SS_VgrG/RHS"/>
</dbReference>
<evidence type="ECO:0008006" key="4">
    <source>
        <dbReference type="Google" id="ProtNLM"/>
    </source>
</evidence>
<dbReference type="NCBIfam" id="TIGR03696">
    <property type="entry name" value="Rhs_assc_core"/>
    <property type="match status" value="1"/>
</dbReference>
<gene>
    <name evidence="2" type="ORF">ENSA7_35260</name>
</gene>
<dbReference type="PANTHER" id="PTHR32305:SF15">
    <property type="entry name" value="PROTEIN RHSA-RELATED"/>
    <property type="match status" value="1"/>
</dbReference>
<dbReference type="AlphaFoldDB" id="A0A2S9YNH9"/>
<accession>A0A2S9YNH9</accession>
<name>A0A2S9YNH9_9BACT</name>
<sequence length="337" mass="37343">MIAFEYDADQDRVYRYSEADARETIYVTELYQRHRDELTGEIQHHYYVPGIERIVASVDDTDDGVNATRTTHYLHVDHLGSTDTVSDELGVVEQRMSFDVWGKRRDAEDWSLPDEFAQLGAVNLGYTGHEAQEDGGLLNMGGRMYDPQLGRMASADPFVVAPNSTQGWNRYAYVLNQPLSLTDPSGFEPTERPAGDADSEQAKPPERDAKGMEGRGTTTQGPPKPREMQPGGSSEPKASQGGWRAGPRRGRQAPARRRAPAERWAVDLWADRGLHARRREVVDAWRGRDHAAPARGLHRQHAAERGAVAGAAAAECVRRGGGGADRGRSQCRRAAEW</sequence>
<proteinExistence type="predicted"/>